<evidence type="ECO:0000313" key="3">
    <source>
        <dbReference type="Proteomes" id="UP000288943"/>
    </source>
</evidence>
<dbReference type="EMBL" id="JAMDMJ010000025">
    <property type="protein sequence ID" value="MCY9597928.1"/>
    <property type="molecule type" value="Genomic_DNA"/>
</dbReference>
<organism evidence="2 3">
    <name type="scientific">Paenibacillus chitinolyticus</name>
    <dbReference type="NCBI Taxonomy" id="79263"/>
    <lineage>
        <taxon>Bacteria</taxon>
        <taxon>Bacillati</taxon>
        <taxon>Bacillota</taxon>
        <taxon>Bacilli</taxon>
        <taxon>Bacillales</taxon>
        <taxon>Paenibacillaceae</taxon>
        <taxon>Paenibacillus</taxon>
    </lineage>
</organism>
<protein>
    <submittedName>
        <fullName evidence="1">YolD-like family protein</fullName>
    </submittedName>
</protein>
<dbReference type="Proteomes" id="UP001527202">
    <property type="component" value="Unassembled WGS sequence"/>
</dbReference>
<dbReference type="OrthoDB" id="2376882at2"/>
<evidence type="ECO:0000313" key="2">
    <source>
        <dbReference type="EMBL" id="QAV21776.1"/>
    </source>
</evidence>
<reference evidence="1 4" key="2">
    <citation type="submission" date="2022-05" db="EMBL/GenBank/DDBJ databases">
        <title>Genome Sequencing of Bee-Associated Microbes.</title>
        <authorList>
            <person name="Dunlap C."/>
        </authorList>
    </citation>
    <scope>NUCLEOTIDE SEQUENCE [LARGE SCALE GENOMIC DNA]</scope>
    <source>
        <strain evidence="1 4">NRRL B-23120</strain>
    </source>
</reference>
<reference evidence="2 3" key="1">
    <citation type="submission" date="2018-01" db="EMBL/GenBank/DDBJ databases">
        <title>The whole genome sequencing and assembly of Paenibacillus chitinolyticus KCCM 41400 strain.</title>
        <authorList>
            <person name="Kim J.-Y."/>
            <person name="Park M.-K."/>
            <person name="Lee Y.-J."/>
            <person name="Yi H."/>
            <person name="Bahn Y.-S."/>
            <person name="Kim J.F."/>
            <person name="Lee D.-W."/>
        </authorList>
    </citation>
    <scope>NUCLEOTIDE SEQUENCE [LARGE SCALE GENOMIC DNA]</scope>
    <source>
        <strain evidence="2 3">KCCM 41400</strain>
    </source>
</reference>
<evidence type="ECO:0000313" key="4">
    <source>
        <dbReference type="Proteomes" id="UP001527202"/>
    </source>
</evidence>
<evidence type="ECO:0000313" key="1">
    <source>
        <dbReference type="EMBL" id="MCY9597928.1"/>
    </source>
</evidence>
<dbReference type="GeneID" id="95377583"/>
<keyword evidence="4" id="KW-1185">Reference proteome</keyword>
<name>A0A410X5A6_9BACL</name>
<gene>
    <name evidence="1" type="ORF">M5X16_19350</name>
    <name evidence="2" type="ORF">PC41400_22585</name>
</gene>
<dbReference type="EMBL" id="CP026520">
    <property type="protein sequence ID" value="QAV21776.1"/>
    <property type="molecule type" value="Genomic_DNA"/>
</dbReference>
<accession>A0A410X5A6</accession>
<proteinExistence type="predicted"/>
<sequence>MILPEHKEAIQRQLRDLNKRTKPVLDEQEWELITRAMAYSYTEQQQITAVLFEPVFGN</sequence>
<dbReference type="KEGG" id="pchi:PC41400_22585"/>
<dbReference type="Pfam" id="PF08863">
    <property type="entry name" value="YolD"/>
    <property type="match status" value="1"/>
</dbReference>
<dbReference type="RefSeq" id="WP_129112527.1">
    <property type="nucleotide sequence ID" value="NZ_CP026520.1"/>
</dbReference>
<dbReference type="AlphaFoldDB" id="A0A410X5A6"/>
<dbReference type="Proteomes" id="UP000288943">
    <property type="component" value="Chromosome"/>
</dbReference>
<dbReference type="InterPro" id="IPR014962">
    <property type="entry name" value="YolD"/>
</dbReference>